<dbReference type="Proteomes" id="UP000612055">
    <property type="component" value="Unassembled WGS sequence"/>
</dbReference>
<evidence type="ECO:0000256" key="2">
    <source>
        <dbReference type="SAM" id="MobiDB-lite"/>
    </source>
</evidence>
<proteinExistence type="predicted"/>
<dbReference type="PROSITE" id="PS51318">
    <property type="entry name" value="TAT"/>
    <property type="match status" value="1"/>
</dbReference>
<evidence type="ECO:0000313" key="4">
    <source>
        <dbReference type="Proteomes" id="UP000612055"/>
    </source>
</evidence>
<organism evidence="3 4">
    <name type="scientific">Edaphochlamys debaryana</name>
    <dbReference type="NCBI Taxonomy" id="47281"/>
    <lineage>
        <taxon>Eukaryota</taxon>
        <taxon>Viridiplantae</taxon>
        <taxon>Chlorophyta</taxon>
        <taxon>core chlorophytes</taxon>
        <taxon>Chlorophyceae</taxon>
        <taxon>CS clade</taxon>
        <taxon>Chlamydomonadales</taxon>
        <taxon>Chlamydomonadales incertae sedis</taxon>
        <taxon>Edaphochlamys</taxon>
    </lineage>
</organism>
<evidence type="ECO:0000256" key="1">
    <source>
        <dbReference type="SAM" id="Coils"/>
    </source>
</evidence>
<sequence length="249" mass="26127">MLLPGSSPGLVARSGRRQPSAGNSRGAGATALRALPTEKMMSDGCTRRGLLLGLLGTAAVAPLADSPAAFADPPRDASSALSTAAASSSSPASAASAASVSAPSPSPSGLSEPYTGIQDGLPHPAINSYLESSSGMSGASRITALDDAMLTDEAVRRLMLEEEERRKRRKKSQGRLRELEEIRIELAEKELALLEKEKALLAKEQTLAVLTEELEVERKLRALLTKEKERAEEEAALAMGLCMGGFSMP</sequence>
<feature type="region of interest" description="Disordered" evidence="2">
    <location>
        <begin position="96"/>
        <end position="118"/>
    </location>
</feature>
<feature type="region of interest" description="Disordered" evidence="2">
    <location>
        <begin position="1"/>
        <end position="40"/>
    </location>
</feature>
<protein>
    <submittedName>
        <fullName evidence="3">Uncharacterized protein</fullName>
    </submittedName>
</protein>
<name>A0A836BXG2_9CHLO</name>
<gene>
    <name evidence="3" type="ORF">HYH03_010581</name>
</gene>
<feature type="coiled-coil region" evidence="1">
    <location>
        <begin position="169"/>
        <end position="234"/>
    </location>
</feature>
<keyword evidence="4" id="KW-1185">Reference proteome</keyword>
<keyword evidence="1" id="KW-0175">Coiled coil</keyword>
<reference evidence="3" key="1">
    <citation type="journal article" date="2020" name="bioRxiv">
        <title>Comparative genomics of Chlamydomonas.</title>
        <authorList>
            <person name="Craig R.J."/>
            <person name="Hasan A.R."/>
            <person name="Ness R.W."/>
            <person name="Keightley P.D."/>
        </authorList>
    </citation>
    <scope>NUCLEOTIDE SEQUENCE</scope>
    <source>
        <strain evidence="3">CCAP 11/70</strain>
    </source>
</reference>
<dbReference type="InterPro" id="IPR006311">
    <property type="entry name" value="TAT_signal"/>
</dbReference>
<comment type="caution">
    <text evidence="3">The sequence shown here is derived from an EMBL/GenBank/DDBJ whole genome shotgun (WGS) entry which is preliminary data.</text>
</comment>
<evidence type="ECO:0000313" key="3">
    <source>
        <dbReference type="EMBL" id="KAG2491139.1"/>
    </source>
</evidence>
<accession>A0A836BXG2</accession>
<dbReference type="EMBL" id="JAEHOE010000056">
    <property type="protein sequence ID" value="KAG2491139.1"/>
    <property type="molecule type" value="Genomic_DNA"/>
</dbReference>
<dbReference type="AlphaFoldDB" id="A0A836BXG2"/>